<dbReference type="SUPFAM" id="SSF81901">
    <property type="entry name" value="HCP-like"/>
    <property type="match status" value="2"/>
</dbReference>
<feature type="compositionally biased region" description="Polar residues" evidence="2">
    <location>
        <begin position="441"/>
        <end position="460"/>
    </location>
</feature>
<feature type="compositionally biased region" description="Low complexity" evidence="2">
    <location>
        <begin position="207"/>
        <end position="223"/>
    </location>
</feature>
<sequence length="1176" mass="132443">MGLFTKLRPDDRRKLLPMVPQPYMGHSKTNISVSSAADGSEFLLVASASSHSLADTHKRHSEIPKGMAQTRMTQNHDTKEANRRLVHGYASANVAASSHNLYQHQQHYQQHYQQQYHQNYEKQYQHLNKLLFSNGHSRSLSELQTQYNQNHQGRAPVLPQVPLQSQMQGQNGYPYRSQNQVQNQDYQGYDQSYMSQQPYLFPTQGTQASLRSQSIQRQSQLYQPGPIGPASADTSAEFSEEEYTSESGSEEESESESEPEPSRKHPYYEQWKQYYAAMASYQAINQQRANPNYRHSMYTGNLASNTHSIGSNHQSSDYLAYCNQISQSAAENKFVQHSRRNTLKLNRSSSVPLLVIPKQSQVSGGRAVSVNVTIPDADQIPHSSSMTSMRNVIGSRRASAIAGYTYTRLASEVRIPRTSSGLILSGEANAVSDHYDHQNVHLSETSLEPRSRTSSQTITMPKTRKPLSRQASIARKFSQVRKTSSHLMSERMLRIRLNEEGEEEISDYEAFLFEDSEADGTNGDILESDGSPGVTSSQDNTEAQIVPGSNVPEPPVLDSLLITENSTAVSLEKKNPTPVVEPARATSSPKQDIRDMIIQEGPPPQGYSTEASNGLNRQDSSASTSSYNSLQSENNFTVGRIPNRLVTPSTSTSSKRRRPKDTQSFVPPMQGPPPPIFSSAPTLPGHEGRHSPMPTGRDSRRNTLGNLGINESFHIQQMQQQIQQLQQMQQMMPMYGNNTSGVFRSLPPPPAKSSDSTINDKINEFVELRKIIASGNKSVEYRLKWMKMLVVAIQYKVYAYINIKGDSIAQDQIADNKRFFMKSAVTHLQKLVKELEGPKLPSTYTVLAEACYIYGCLLKHEYVERFEQDFGIPRDDEQATVYLKKCLELNPAFFKAHYLLAEIYEQQETEEAFDRALDHYKESARLGYYRGIYRVALILLMVPKVRNLNYLKYFRSLSDIDMQSKDIQLSGSDRDELEEVVGLALYQLGRIYEGIYPGDLKADDEFVRESLELAPVNYAKSLSYYNRAAKHHCLLAQVKLGHIYESGDLNRQKNAAKSIQWYIKAATSPLKFKRHPEAMLGISRWFFKGSNGESKHIPVADPQRAVEWCERAFKEFQSPEACHMLGVYGQQGFGLGNAEEWFAEANRLGYQPSLQGDETIGNGNEDSTAETNVVQS</sequence>
<proteinExistence type="predicted"/>
<dbReference type="PANTHER" id="PTHR46430:SF3">
    <property type="entry name" value="ACTIVATOR OF C KINASE PROTEIN 1"/>
    <property type="match status" value="1"/>
</dbReference>
<name>A0A1L0BC42_9ASCO</name>
<feature type="compositionally biased region" description="Polar residues" evidence="2">
    <location>
        <begin position="606"/>
        <end position="637"/>
    </location>
</feature>
<dbReference type="Pfam" id="PF08238">
    <property type="entry name" value="Sel1"/>
    <property type="match status" value="6"/>
</dbReference>
<evidence type="ECO:0000256" key="1">
    <source>
        <dbReference type="ARBA" id="ARBA00022737"/>
    </source>
</evidence>
<reference evidence="3 4" key="1">
    <citation type="submission" date="2016-10" db="EMBL/GenBank/DDBJ databases">
        <authorList>
            <person name="de Groot N.N."/>
        </authorList>
    </citation>
    <scope>NUCLEOTIDE SEQUENCE [LARGE SCALE GENOMIC DNA]</scope>
    <source>
        <strain evidence="3 4">PYCC 4715</strain>
    </source>
</reference>
<dbReference type="EMBL" id="LT635764">
    <property type="protein sequence ID" value="SGZ48575.1"/>
    <property type="molecule type" value="Genomic_DNA"/>
</dbReference>
<gene>
    <name evidence="3" type="ORF">SAMEA4029009_CIC11G00000002705</name>
</gene>
<feature type="compositionally biased region" description="Polar residues" evidence="2">
    <location>
        <begin position="533"/>
        <end position="543"/>
    </location>
</feature>
<keyword evidence="1" id="KW-0677">Repeat</keyword>
<feature type="compositionally biased region" description="Acidic residues" evidence="2">
    <location>
        <begin position="238"/>
        <end position="259"/>
    </location>
</feature>
<dbReference type="PANTHER" id="PTHR46430">
    <property type="entry name" value="PROTEIN SKT5-RELATED"/>
    <property type="match status" value="1"/>
</dbReference>
<protein>
    <submittedName>
        <fullName evidence="3">CIC11C00000002705</fullName>
    </submittedName>
</protein>
<evidence type="ECO:0000313" key="4">
    <source>
        <dbReference type="Proteomes" id="UP000182259"/>
    </source>
</evidence>
<organism evidence="3 4">
    <name type="scientific">Sungouiella intermedia</name>
    <dbReference type="NCBI Taxonomy" id="45354"/>
    <lineage>
        <taxon>Eukaryota</taxon>
        <taxon>Fungi</taxon>
        <taxon>Dikarya</taxon>
        <taxon>Ascomycota</taxon>
        <taxon>Saccharomycotina</taxon>
        <taxon>Pichiomycetes</taxon>
        <taxon>Metschnikowiaceae</taxon>
        <taxon>Sungouiella</taxon>
    </lineage>
</organism>
<dbReference type="Proteomes" id="UP000182259">
    <property type="component" value="Chromosome I"/>
</dbReference>
<dbReference type="InterPro" id="IPR006597">
    <property type="entry name" value="Sel1-like"/>
</dbReference>
<feature type="region of interest" description="Disordered" evidence="2">
    <location>
        <begin position="441"/>
        <end position="470"/>
    </location>
</feature>
<evidence type="ECO:0000256" key="2">
    <source>
        <dbReference type="SAM" id="MobiDB-lite"/>
    </source>
</evidence>
<dbReference type="InterPro" id="IPR051726">
    <property type="entry name" value="Chitin_Synth_Reg"/>
</dbReference>
<accession>A0A1L0BC42</accession>
<feature type="region of interest" description="Disordered" evidence="2">
    <location>
        <begin position="1153"/>
        <end position="1176"/>
    </location>
</feature>
<evidence type="ECO:0000313" key="3">
    <source>
        <dbReference type="EMBL" id="SGZ48575.1"/>
    </source>
</evidence>
<feature type="region of interest" description="Disordered" evidence="2">
    <location>
        <begin position="204"/>
        <end position="265"/>
    </location>
</feature>
<feature type="region of interest" description="Disordered" evidence="2">
    <location>
        <begin position="568"/>
        <end position="699"/>
    </location>
</feature>
<dbReference type="AlphaFoldDB" id="A0A1L0BC42"/>
<dbReference type="SMART" id="SM00671">
    <property type="entry name" value="SEL1"/>
    <property type="match status" value="5"/>
</dbReference>
<feature type="region of interest" description="Disordered" evidence="2">
    <location>
        <begin position="518"/>
        <end position="556"/>
    </location>
</feature>
<dbReference type="InterPro" id="IPR011990">
    <property type="entry name" value="TPR-like_helical_dom_sf"/>
</dbReference>
<dbReference type="Gene3D" id="1.25.40.10">
    <property type="entry name" value="Tetratricopeptide repeat domain"/>
    <property type="match status" value="2"/>
</dbReference>